<feature type="domain" description="EF-hand" evidence="4">
    <location>
        <begin position="452"/>
        <end position="487"/>
    </location>
</feature>
<sequence length="663" mass="74812">MGRIRKINGEDVMTEDEFAAWWQGHQGDFEELRRRLATKLQVKNFRQLALVDDEMLAAGQWMDVELVVVIRPYLTDTDSKVLVQAAGNGDVEGVASLLEKPLDPDTEGHDEDNCMELASLLRHGYLPWILAFWFAAMVDFQSHRYALGLSCNSWRELLIHTEGLELSTVRLLDDNMCKSSDLDCIYVAANTVEKEKRKTISVLPDKALARFQFLEAVVRLAFKRFLRAGPNHSSTEEMKKAIDALQDMLRLGEDVLEKRNSLHECLFTEECCFVYRDFQEQLRIIYEGYTSVSSYPGRRGRIISFGGWLTFCGQAMPEEPSTRLFREAFALGREVRADETSHYRHMELSWPEFLVSLGALVRLSPDFDTEFFAEQLGSFFVALSPLSDSLLAGNPATAGRKVGNHKDQALLTLIGQIFEEADDDETGTIDEKEFRHFFVQTKVQEKLIEFGISVSNLNMLFKSLDVDGEGVLTFDELCDGFLKMAAIMRSNERAISYIRKVFAEADADGSGTLDKDEFNNIFVEPSVKKKMDGFGIHATDLEDLFSLIDQDGSGQVSEDEVIAGFIMLRDPKTAGERGVALLSKIFEEADTDGSGGLDKNEYLKAFSQDLVTQQLTARNLKVPDWAGLFEVMDADGSGTLQWDELREGLVSFWARNQMESLQK</sequence>
<dbReference type="PANTHER" id="PTHR34524:SF6">
    <property type="entry name" value="CALCYPHOSINE LIKE"/>
    <property type="match status" value="1"/>
</dbReference>
<dbReference type="SMART" id="SM00054">
    <property type="entry name" value="EFh"/>
    <property type="match status" value="6"/>
</dbReference>
<dbReference type="EMBL" id="CAUJNA010000365">
    <property type="protein sequence ID" value="CAJ1376150.1"/>
    <property type="molecule type" value="Genomic_DNA"/>
</dbReference>
<dbReference type="Proteomes" id="UP001178507">
    <property type="component" value="Unassembled WGS sequence"/>
</dbReference>
<accession>A0AA36HWN4</accession>
<keyword evidence="6" id="KW-1185">Reference proteome</keyword>
<feature type="domain" description="EF-hand" evidence="4">
    <location>
        <begin position="620"/>
        <end position="655"/>
    </location>
</feature>
<keyword evidence="3" id="KW-0106">Calcium</keyword>
<dbReference type="SUPFAM" id="SSF47473">
    <property type="entry name" value="EF-hand"/>
    <property type="match status" value="2"/>
</dbReference>
<evidence type="ECO:0000256" key="2">
    <source>
        <dbReference type="ARBA" id="ARBA00022737"/>
    </source>
</evidence>
<evidence type="ECO:0000313" key="6">
    <source>
        <dbReference type="Proteomes" id="UP001178507"/>
    </source>
</evidence>
<proteinExistence type="predicted"/>
<dbReference type="InterPro" id="IPR051581">
    <property type="entry name" value="Ca-bind"/>
</dbReference>
<dbReference type="Pfam" id="PF13202">
    <property type="entry name" value="EF-hand_5"/>
    <property type="match status" value="2"/>
</dbReference>
<comment type="caution">
    <text evidence="5">The sequence shown here is derived from an EMBL/GenBank/DDBJ whole genome shotgun (WGS) entry which is preliminary data.</text>
</comment>
<dbReference type="AlphaFoldDB" id="A0AA36HWN4"/>
<evidence type="ECO:0000313" key="5">
    <source>
        <dbReference type="EMBL" id="CAJ1376150.1"/>
    </source>
</evidence>
<evidence type="ECO:0000256" key="3">
    <source>
        <dbReference type="ARBA" id="ARBA00022837"/>
    </source>
</evidence>
<evidence type="ECO:0000259" key="4">
    <source>
        <dbReference type="PROSITE" id="PS50222"/>
    </source>
</evidence>
<keyword evidence="1" id="KW-0479">Metal-binding</keyword>
<dbReference type="InterPro" id="IPR002048">
    <property type="entry name" value="EF_hand_dom"/>
</dbReference>
<organism evidence="5 6">
    <name type="scientific">Effrenium voratum</name>
    <dbReference type="NCBI Taxonomy" id="2562239"/>
    <lineage>
        <taxon>Eukaryota</taxon>
        <taxon>Sar</taxon>
        <taxon>Alveolata</taxon>
        <taxon>Dinophyceae</taxon>
        <taxon>Suessiales</taxon>
        <taxon>Symbiodiniaceae</taxon>
        <taxon>Effrenium</taxon>
    </lineage>
</organism>
<dbReference type="GO" id="GO:0005509">
    <property type="term" value="F:calcium ion binding"/>
    <property type="evidence" value="ECO:0007669"/>
    <property type="project" value="InterPro"/>
</dbReference>
<feature type="domain" description="EF-hand" evidence="4">
    <location>
        <begin position="409"/>
        <end position="444"/>
    </location>
</feature>
<protein>
    <recommendedName>
        <fullName evidence="4">EF-hand domain-containing protein</fullName>
    </recommendedName>
</protein>
<evidence type="ECO:0000256" key="1">
    <source>
        <dbReference type="ARBA" id="ARBA00022723"/>
    </source>
</evidence>
<keyword evidence="2" id="KW-0677">Repeat</keyword>
<dbReference type="InterPro" id="IPR018247">
    <property type="entry name" value="EF_Hand_1_Ca_BS"/>
</dbReference>
<dbReference type="InterPro" id="IPR011992">
    <property type="entry name" value="EF-hand-dom_pair"/>
</dbReference>
<reference evidence="5" key="1">
    <citation type="submission" date="2023-08" db="EMBL/GenBank/DDBJ databases">
        <authorList>
            <person name="Chen Y."/>
            <person name="Shah S."/>
            <person name="Dougan E. K."/>
            <person name="Thang M."/>
            <person name="Chan C."/>
        </authorList>
    </citation>
    <scope>NUCLEOTIDE SEQUENCE</scope>
</reference>
<gene>
    <name evidence="5" type="ORF">EVOR1521_LOCUS5277</name>
</gene>
<feature type="domain" description="EF-hand" evidence="4">
    <location>
        <begin position="493"/>
        <end position="528"/>
    </location>
</feature>
<name>A0AA36HWN4_9DINO</name>
<dbReference type="PANTHER" id="PTHR34524">
    <property type="entry name" value="CALCYPHOSIN"/>
    <property type="match status" value="1"/>
</dbReference>
<dbReference type="Pfam" id="PF13499">
    <property type="entry name" value="EF-hand_7"/>
    <property type="match status" value="2"/>
</dbReference>
<feature type="domain" description="EF-hand" evidence="4">
    <location>
        <begin position="577"/>
        <end position="612"/>
    </location>
</feature>
<dbReference type="Gene3D" id="1.10.238.10">
    <property type="entry name" value="EF-hand"/>
    <property type="match status" value="3"/>
</dbReference>
<dbReference type="PROSITE" id="PS00018">
    <property type="entry name" value="EF_HAND_1"/>
    <property type="match status" value="5"/>
</dbReference>
<feature type="domain" description="EF-hand" evidence="4">
    <location>
        <begin position="536"/>
        <end position="571"/>
    </location>
</feature>
<dbReference type="PROSITE" id="PS50222">
    <property type="entry name" value="EF_HAND_2"/>
    <property type="match status" value="6"/>
</dbReference>